<comment type="caution">
    <text evidence="1">The sequence shown here is derived from an EMBL/GenBank/DDBJ whole genome shotgun (WGS) entry which is preliminary data.</text>
</comment>
<keyword evidence="2" id="KW-1185">Reference proteome</keyword>
<sequence>MRLDYDIFETTYDARFWKILRLMPSLTKLRVRVDVHILAEIRDDDQKAIDDVVKSLKWLKDLDVVLVEYERLPEEYALDGMLCFATSAHSQPSLPMRT</sequence>
<reference evidence="1" key="1">
    <citation type="submission" date="2023-07" db="EMBL/GenBank/DDBJ databases">
        <title>Black Yeasts Isolated from many extreme environments.</title>
        <authorList>
            <person name="Coleine C."/>
            <person name="Stajich J.E."/>
            <person name="Selbmann L."/>
        </authorList>
    </citation>
    <scope>NUCLEOTIDE SEQUENCE</scope>
    <source>
        <strain evidence="1">CCFEE 5714</strain>
    </source>
</reference>
<evidence type="ECO:0000313" key="1">
    <source>
        <dbReference type="EMBL" id="KAK3683251.1"/>
    </source>
</evidence>
<name>A0ACC3MBK0_9PEZI</name>
<dbReference type="Proteomes" id="UP001281147">
    <property type="component" value="Unassembled WGS sequence"/>
</dbReference>
<organism evidence="1 2">
    <name type="scientific">Vermiconidia calcicola</name>
    <dbReference type="NCBI Taxonomy" id="1690605"/>
    <lineage>
        <taxon>Eukaryota</taxon>
        <taxon>Fungi</taxon>
        <taxon>Dikarya</taxon>
        <taxon>Ascomycota</taxon>
        <taxon>Pezizomycotina</taxon>
        <taxon>Dothideomycetes</taxon>
        <taxon>Dothideomycetidae</taxon>
        <taxon>Mycosphaerellales</taxon>
        <taxon>Extremaceae</taxon>
        <taxon>Vermiconidia</taxon>
    </lineage>
</organism>
<protein>
    <submittedName>
        <fullName evidence="1">Uncharacterized protein</fullName>
    </submittedName>
</protein>
<proteinExistence type="predicted"/>
<dbReference type="EMBL" id="JAUTXU010000355">
    <property type="protein sequence ID" value="KAK3683251.1"/>
    <property type="molecule type" value="Genomic_DNA"/>
</dbReference>
<gene>
    <name evidence="1" type="ORF">LTR37_020426</name>
</gene>
<accession>A0ACC3MBK0</accession>
<feature type="non-terminal residue" evidence="1">
    <location>
        <position position="98"/>
    </location>
</feature>
<evidence type="ECO:0000313" key="2">
    <source>
        <dbReference type="Proteomes" id="UP001281147"/>
    </source>
</evidence>